<comment type="caution">
    <text evidence="2">The sequence shown here is derived from an EMBL/GenBank/DDBJ whole genome shotgun (WGS) entry which is preliminary data.</text>
</comment>
<dbReference type="InterPro" id="IPR053864">
    <property type="entry name" value="DUF6933"/>
</dbReference>
<sequence length="58" mass="6846">MIERYLSESRPFIFTKMKDRFAVARLNKVCEVAKIFESYVDPEMMYQAVGRSSMVFQA</sequence>
<keyword evidence="3" id="KW-1185">Reference proteome</keyword>
<proteinExistence type="predicted"/>
<dbReference type="AlphaFoldDB" id="A0A919YM84"/>
<evidence type="ECO:0000259" key="1">
    <source>
        <dbReference type="Pfam" id="PF22016"/>
    </source>
</evidence>
<organism evidence="2 3">
    <name type="scientific">Paenibacillus montaniterrae</name>
    <dbReference type="NCBI Taxonomy" id="429341"/>
    <lineage>
        <taxon>Bacteria</taxon>
        <taxon>Bacillati</taxon>
        <taxon>Bacillota</taxon>
        <taxon>Bacilli</taxon>
        <taxon>Bacillales</taxon>
        <taxon>Paenibacillaceae</taxon>
        <taxon>Paenibacillus</taxon>
    </lineage>
</organism>
<dbReference type="Pfam" id="PF22016">
    <property type="entry name" value="DUF6933"/>
    <property type="match status" value="1"/>
</dbReference>
<feature type="domain" description="DUF6933" evidence="1">
    <location>
        <begin position="1"/>
        <end position="47"/>
    </location>
</feature>
<gene>
    <name evidence="2" type="ORF">J40TS1_17070</name>
</gene>
<reference evidence="2" key="1">
    <citation type="submission" date="2021-03" db="EMBL/GenBank/DDBJ databases">
        <title>Antimicrobial resistance genes in bacteria isolated from Japanese honey, and their potential for conferring macrolide and lincosamide resistance in the American foulbrood pathogen Paenibacillus larvae.</title>
        <authorList>
            <person name="Okamoto M."/>
            <person name="Kumagai M."/>
            <person name="Kanamori H."/>
            <person name="Takamatsu D."/>
        </authorList>
    </citation>
    <scope>NUCLEOTIDE SEQUENCE</scope>
    <source>
        <strain evidence="2">J40TS1</strain>
    </source>
</reference>
<evidence type="ECO:0000313" key="2">
    <source>
        <dbReference type="EMBL" id="GIP16065.1"/>
    </source>
</evidence>
<protein>
    <recommendedName>
        <fullName evidence="1">DUF6933 domain-containing protein</fullName>
    </recommendedName>
</protein>
<dbReference type="EMBL" id="BOSE01000002">
    <property type="protein sequence ID" value="GIP16065.1"/>
    <property type="molecule type" value="Genomic_DNA"/>
</dbReference>
<dbReference type="Proteomes" id="UP000683139">
    <property type="component" value="Unassembled WGS sequence"/>
</dbReference>
<evidence type="ECO:0000313" key="3">
    <source>
        <dbReference type="Proteomes" id="UP000683139"/>
    </source>
</evidence>
<accession>A0A919YM84</accession>
<name>A0A919YM84_9BACL</name>